<dbReference type="AlphaFoldDB" id="A0A2M8WSW6"/>
<dbReference type="Proteomes" id="UP000231586">
    <property type="component" value="Unassembled WGS sequence"/>
</dbReference>
<proteinExistence type="predicted"/>
<accession>A0A2M8WSW6</accession>
<name>A0A2M8WSW6_9MICO</name>
<dbReference type="RefSeq" id="WP_100349638.1">
    <property type="nucleotide sequence ID" value="NZ_PGTZ01000007.1"/>
</dbReference>
<dbReference type="OrthoDB" id="4808509at2"/>
<feature type="domain" description="SAF" evidence="2">
    <location>
        <begin position="61"/>
        <end position="123"/>
    </location>
</feature>
<sequence length="228" mass="22886">MPLDRDLPPHDSPDTARRRDDRRLAFRRALWRCRVLVVALCCGLAATVVVHALRPAPLPTVPVVVTARDVPAGHRLTGADLRVARVPAALAPTVSLRAERSARGRVTGVALPAGTVVVPSVVAAGELTSVAPAGRVVVAVPLDASARGIVSPGVRVDLLAPGVTGAAYVARDALVLAGSGHAGAGGSAASGADADDSGTPAVVALRPEEAEALAGLPDGSRLTAALVP</sequence>
<dbReference type="SMART" id="SM00858">
    <property type="entry name" value="SAF"/>
    <property type="match status" value="1"/>
</dbReference>
<keyword evidence="1" id="KW-1133">Transmembrane helix</keyword>
<evidence type="ECO:0000313" key="4">
    <source>
        <dbReference type="Proteomes" id="UP000231586"/>
    </source>
</evidence>
<organism evidence="3 4">
    <name type="scientific">Luteimicrobium subarcticum</name>
    <dbReference type="NCBI Taxonomy" id="620910"/>
    <lineage>
        <taxon>Bacteria</taxon>
        <taxon>Bacillati</taxon>
        <taxon>Actinomycetota</taxon>
        <taxon>Actinomycetes</taxon>
        <taxon>Micrococcales</taxon>
        <taxon>Luteimicrobium</taxon>
    </lineage>
</organism>
<dbReference type="Pfam" id="PF08666">
    <property type="entry name" value="SAF"/>
    <property type="match status" value="1"/>
</dbReference>
<feature type="transmembrane region" description="Helical" evidence="1">
    <location>
        <begin position="29"/>
        <end position="53"/>
    </location>
</feature>
<evidence type="ECO:0000259" key="2">
    <source>
        <dbReference type="SMART" id="SM00858"/>
    </source>
</evidence>
<protein>
    <submittedName>
        <fullName evidence="3">Flp pilus assembly protein CpaB</fullName>
    </submittedName>
</protein>
<dbReference type="InterPro" id="IPR013974">
    <property type="entry name" value="SAF"/>
</dbReference>
<keyword evidence="1" id="KW-0472">Membrane</keyword>
<keyword evidence="4" id="KW-1185">Reference proteome</keyword>
<reference evidence="3 4" key="1">
    <citation type="submission" date="2017-11" db="EMBL/GenBank/DDBJ databases">
        <title>Genomic Encyclopedia of Archaeal and Bacterial Type Strains, Phase II (KMG-II): From Individual Species to Whole Genera.</title>
        <authorList>
            <person name="Goeker M."/>
        </authorList>
    </citation>
    <scope>NUCLEOTIDE SEQUENCE [LARGE SCALE GENOMIC DNA]</scope>
    <source>
        <strain evidence="3 4">DSM 22413</strain>
    </source>
</reference>
<dbReference type="CDD" id="cd11614">
    <property type="entry name" value="SAF_CpaB_FlgA_like"/>
    <property type="match status" value="1"/>
</dbReference>
<comment type="caution">
    <text evidence="3">The sequence shown here is derived from an EMBL/GenBank/DDBJ whole genome shotgun (WGS) entry which is preliminary data.</text>
</comment>
<dbReference type="EMBL" id="PGTZ01000007">
    <property type="protein sequence ID" value="PJI94045.1"/>
    <property type="molecule type" value="Genomic_DNA"/>
</dbReference>
<evidence type="ECO:0000256" key="1">
    <source>
        <dbReference type="SAM" id="Phobius"/>
    </source>
</evidence>
<gene>
    <name evidence="3" type="ORF">CLV34_1529</name>
</gene>
<evidence type="ECO:0000313" key="3">
    <source>
        <dbReference type="EMBL" id="PJI94045.1"/>
    </source>
</evidence>
<keyword evidence="1" id="KW-0812">Transmembrane</keyword>